<sequence length="213" mass="24431">MEKNKQARIFRLYVVSLLLLVGLCSLGGGIMWYLSRSRSDTLNLSKSTVNETPVPSKRDVDYTQLREYLHQKDWKKADRETYLRLLEAAGPKAQANGMIPQDEMDNLSCSDLKTIDQLWSKATNGQQGFTVQVNILKALSDYRQMYAKVGWQELPPSNQWLFQWTYNTQTKRMEFVKGKEPNYLNPPPGHLPTVEIGYNINVAFSGALTRCNF</sequence>
<dbReference type="Proteomes" id="UP000667802">
    <property type="component" value="Unassembled WGS sequence"/>
</dbReference>
<proteinExistence type="predicted"/>
<evidence type="ECO:0000256" key="1">
    <source>
        <dbReference type="SAM" id="Phobius"/>
    </source>
</evidence>
<reference evidence="4" key="1">
    <citation type="journal article" date="2021" name="Science">
        <title>Hunting the eagle killer: A cyanobacterial neurotoxin causes vacuolar myelinopathy.</title>
        <authorList>
            <person name="Breinlinger S."/>
            <person name="Phillips T.J."/>
            <person name="Haram B.N."/>
            <person name="Mares J."/>
            <person name="Martinez Yerena J.A."/>
            <person name="Hrouzek P."/>
            <person name="Sobotka R."/>
            <person name="Henderson W.M."/>
            <person name="Schmieder P."/>
            <person name="Williams S.M."/>
            <person name="Lauderdale J.D."/>
            <person name="Wilde H.D."/>
            <person name="Gerrin W."/>
            <person name="Kust A."/>
            <person name="Washington J.W."/>
            <person name="Wagner C."/>
            <person name="Geier B."/>
            <person name="Liebeke M."/>
            <person name="Enke H."/>
            <person name="Niedermeyer T.H.J."/>
            <person name="Wilde S.B."/>
        </authorList>
    </citation>
    <scope>NUCLEOTIDE SEQUENCE [LARGE SCALE GENOMIC DNA]</scope>
    <source>
        <strain evidence="4">Thurmond2011</strain>
    </source>
</reference>
<keyword evidence="1" id="KW-0472">Membrane</keyword>
<dbReference type="RefSeq" id="WP_208345036.1">
    <property type="nucleotide sequence ID" value="NZ_CAWQFN010000573.1"/>
</dbReference>
<dbReference type="InterPro" id="IPR037215">
    <property type="entry name" value="GUN4-like_sf"/>
</dbReference>
<gene>
    <name evidence="3" type="ORF">G7B40_026485</name>
</gene>
<dbReference type="Gene3D" id="1.10.10.1770">
    <property type="entry name" value="Gun4-like"/>
    <property type="match status" value="1"/>
</dbReference>
<dbReference type="Pfam" id="PF05419">
    <property type="entry name" value="GUN4"/>
    <property type="match status" value="1"/>
</dbReference>
<dbReference type="GO" id="GO:0046906">
    <property type="term" value="F:tetrapyrrole binding"/>
    <property type="evidence" value="ECO:0007669"/>
    <property type="project" value="TreeGrafter"/>
</dbReference>
<evidence type="ECO:0000259" key="2">
    <source>
        <dbReference type="Pfam" id="PF05419"/>
    </source>
</evidence>
<dbReference type="InterPro" id="IPR008629">
    <property type="entry name" value="GUN4-like"/>
</dbReference>
<keyword evidence="4" id="KW-1185">Reference proteome</keyword>
<dbReference type="EMBL" id="JAALHA020000015">
    <property type="protein sequence ID" value="MDR9898082.1"/>
    <property type="molecule type" value="Genomic_DNA"/>
</dbReference>
<organism evidence="3 4">
    <name type="scientific">Aetokthonos hydrillicola Thurmond2011</name>
    <dbReference type="NCBI Taxonomy" id="2712845"/>
    <lineage>
        <taxon>Bacteria</taxon>
        <taxon>Bacillati</taxon>
        <taxon>Cyanobacteriota</taxon>
        <taxon>Cyanophyceae</taxon>
        <taxon>Nostocales</taxon>
        <taxon>Hapalosiphonaceae</taxon>
        <taxon>Aetokthonos</taxon>
    </lineage>
</organism>
<keyword evidence="1" id="KW-1133">Transmembrane helix</keyword>
<evidence type="ECO:0000313" key="3">
    <source>
        <dbReference type="EMBL" id="MDR9898082.1"/>
    </source>
</evidence>
<name>A0AAP5MBM0_9CYAN</name>
<evidence type="ECO:0000313" key="4">
    <source>
        <dbReference type="Proteomes" id="UP000667802"/>
    </source>
</evidence>
<keyword evidence="1" id="KW-0812">Transmembrane</keyword>
<protein>
    <submittedName>
        <fullName evidence="3">GUN4 domain-containing protein</fullName>
    </submittedName>
</protein>
<dbReference type="Gene3D" id="1.25.40.620">
    <property type="match status" value="1"/>
</dbReference>
<dbReference type="PANTHER" id="PTHR34800:SF1">
    <property type="entry name" value="TETRAPYRROLE-BINDING PROTEIN, CHLOROPLASTIC"/>
    <property type="match status" value="1"/>
</dbReference>
<comment type="caution">
    <text evidence="3">The sequence shown here is derived from an EMBL/GenBank/DDBJ whole genome shotgun (WGS) entry which is preliminary data.</text>
</comment>
<accession>A0AAP5MBM0</accession>
<dbReference type="PANTHER" id="PTHR34800">
    <property type="entry name" value="TETRAPYRROLE-BINDING PROTEIN, CHLOROPLASTIC"/>
    <property type="match status" value="1"/>
</dbReference>
<feature type="transmembrane region" description="Helical" evidence="1">
    <location>
        <begin position="12"/>
        <end position="34"/>
    </location>
</feature>
<dbReference type="CDD" id="cd16383">
    <property type="entry name" value="GUN4"/>
    <property type="match status" value="1"/>
</dbReference>
<feature type="domain" description="GUN4-like" evidence="2">
    <location>
        <begin position="56"/>
        <end position="170"/>
    </location>
</feature>
<dbReference type="AlphaFoldDB" id="A0AAP5MBM0"/>
<dbReference type="SUPFAM" id="SSF140869">
    <property type="entry name" value="GUN4-like"/>
    <property type="match status" value="1"/>
</dbReference>